<feature type="compositionally biased region" description="Polar residues" evidence="3">
    <location>
        <begin position="262"/>
        <end position="283"/>
    </location>
</feature>
<keyword evidence="5" id="KW-1185">Reference proteome</keyword>
<dbReference type="GO" id="GO:0015031">
    <property type="term" value="P:protein transport"/>
    <property type="evidence" value="ECO:0007669"/>
    <property type="project" value="InterPro"/>
</dbReference>
<dbReference type="Gene3D" id="1.20.1260.60">
    <property type="entry name" value="Vacuolar protein sorting-associated protein Ist1"/>
    <property type="match status" value="1"/>
</dbReference>
<evidence type="ECO:0000256" key="3">
    <source>
        <dbReference type="SAM" id="MobiDB-lite"/>
    </source>
</evidence>
<keyword evidence="2" id="KW-0175">Coiled coil</keyword>
<feature type="compositionally biased region" description="Polar residues" evidence="3">
    <location>
        <begin position="629"/>
        <end position="656"/>
    </location>
</feature>
<evidence type="ECO:0000256" key="2">
    <source>
        <dbReference type="SAM" id="Coils"/>
    </source>
</evidence>
<comment type="similarity">
    <text evidence="1">Belongs to the IST1 family.</text>
</comment>
<feature type="compositionally biased region" description="Acidic residues" evidence="3">
    <location>
        <begin position="932"/>
        <end position="941"/>
    </location>
</feature>
<proteinExistence type="inferred from homology"/>
<feature type="region of interest" description="Disordered" evidence="3">
    <location>
        <begin position="913"/>
        <end position="1081"/>
    </location>
</feature>
<dbReference type="Proteomes" id="UP000604825">
    <property type="component" value="Unassembled WGS sequence"/>
</dbReference>
<feature type="compositionally biased region" description="Basic and acidic residues" evidence="3">
    <location>
        <begin position="603"/>
        <end position="614"/>
    </location>
</feature>
<comment type="caution">
    <text evidence="4">The sequence shown here is derived from an EMBL/GenBank/DDBJ whole genome shotgun (WGS) entry which is preliminary data.</text>
</comment>
<dbReference type="PANTHER" id="PTHR12161:SF13">
    <property type="entry name" value="REGULATOR OF VPS4 ACTIVITY IN THE MVB PATHWAY PROTEIN"/>
    <property type="match status" value="1"/>
</dbReference>
<evidence type="ECO:0008006" key="6">
    <source>
        <dbReference type="Google" id="ProtNLM"/>
    </source>
</evidence>
<feature type="compositionally biased region" description="Polar residues" evidence="3">
    <location>
        <begin position="436"/>
        <end position="446"/>
    </location>
</feature>
<name>A0A811P5Q2_9POAL</name>
<feature type="region of interest" description="Disordered" evidence="3">
    <location>
        <begin position="603"/>
        <end position="679"/>
    </location>
</feature>
<accession>A0A811P5Q2</accession>
<dbReference type="InterPro" id="IPR005061">
    <property type="entry name" value="Ist1"/>
</dbReference>
<dbReference type="InterPro" id="IPR042277">
    <property type="entry name" value="IST1-like"/>
</dbReference>
<dbReference type="OrthoDB" id="29853at2759"/>
<feature type="coiled-coil region" evidence="2">
    <location>
        <begin position="29"/>
        <end position="63"/>
    </location>
</feature>
<feature type="compositionally biased region" description="Polar residues" evidence="3">
    <location>
        <begin position="290"/>
        <end position="308"/>
    </location>
</feature>
<feature type="compositionally biased region" description="Polar residues" evidence="3">
    <location>
        <begin position="747"/>
        <end position="759"/>
    </location>
</feature>
<dbReference type="FunFam" id="1.20.1260.60:FF:000003">
    <property type="entry name" value="IST1-like protein isoform A"/>
    <property type="match status" value="1"/>
</dbReference>
<reference evidence="4" key="1">
    <citation type="submission" date="2020-10" db="EMBL/GenBank/DDBJ databases">
        <authorList>
            <person name="Han B."/>
            <person name="Lu T."/>
            <person name="Zhao Q."/>
            <person name="Huang X."/>
            <person name="Zhao Y."/>
        </authorList>
    </citation>
    <scope>NUCLEOTIDE SEQUENCE</scope>
</reference>
<feature type="region of interest" description="Disordered" evidence="3">
    <location>
        <begin position="397"/>
        <end position="446"/>
    </location>
</feature>
<organism evidence="4 5">
    <name type="scientific">Miscanthus lutarioriparius</name>
    <dbReference type="NCBI Taxonomy" id="422564"/>
    <lineage>
        <taxon>Eukaryota</taxon>
        <taxon>Viridiplantae</taxon>
        <taxon>Streptophyta</taxon>
        <taxon>Embryophyta</taxon>
        <taxon>Tracheophyta</taxon>
        <taxon>Spermatophyta</taxon>
        <taxon>Magnoliopsida</taxon>
        <taxon>Liliopsida</taxon>
        <taxon>Poales</taxon>
        <taxon>Poaceae</taxon>
        <taxon>PACMAD clade</taxon>
        <taxon>Panicoideae</taxon>
        <taxon>Andropogonodae</taxon>
        <taxon>Andropogoneae</taxon>
        <taxon>Saccharinae</taxon>
        <taxon>Miscanthus</taxon>
    </lineage>
</organism>
<feature type="region of interest" description="Disordered" evidence="3">
    <location>
        <begin position="507"/>
        <end position="527"/>
    </location>
</feature>
<dbReference type="AlphaFoldDB" id="A0A811P5Q2"/>
<feature type="region of interest" description="Disordered" evidence="3">
    <location>
        <begin position="730"/>
        <end position="884"/>
    </location>
</feature>
<feature type="region of interest" description="Disordered" evidence="3">
    <location>
        <begin position="244"/>
        <end position="348"/>
    </location>
</feature>
<dbReference type="EMBL" id="CAJGYO010000006">
    <property type="protein sequence ID" value="CAD6237171.1"/>
    <property type="molecule type" value="Genomic_DNA"/>
</dbReference>
<sequence>MHKSKGKLSGVLHKGFKPDKCKTSLRMALARIKLLRNRKEVQVRQMRREVAQLLEANQDMTARIRVEHVIREEKFMQAYDLIEVYCELIVARLSIIDSQKTCPIDLKEAVASVIFASMRCSDVTELADVRKHFKSKYGKEFEAAALEVRPDSGVNRLVIEKLSAGAPDIQTKIKTLSSIAEEHNIKWEPKAFEEKLQQPNEIPLYGSATYSGGNISTMGSSTSNMSTPQPTYSGVTATAVDSATSHVPVGPSPAHMPANRTAYGSASSNTFPKENIHNSSSASVPPISQHGPSAYSSAQTPGSDNISHGNPGGPPYPQYSATVPDTASRNEEINQHRERKPSVTGANWNLEFKDATSAAQAAAESAEMASIAARAAAELASRGNYYGDKGTGAYDSAAYSSENTPRKQKQQAEHIVKDEKSFHDQSSGVNDPRVMPSNSRSNFGGTETTCVDSQNISTDKAPYQQFHSYSPESHPYVYEMPTEPPRAHSPDPRFDDLYERESDIGRSEVHPFDFPGENLQGTGPVGRNFKNVEIRRSSSDQESTDDYYGNFNSSHDTFAHGSSTTVWDKQNDKAQGNSSPVVFDQYNSDVEEENLLDTFSSKHTEQLPDPRDHMGFSTADWSEQHRSESPYNQKTSALISRTETQLSDNLGTNRSDIPSPHSYDNLRPAFDSDGGNSDEEIATTTHAVSLRSHSGGSVLSGLNKGGGPDGSPIYDYSGAQAVRNLNRVQSRDSDLLEEETDLDKFKGSSSAGANEQQSLPFAMRTSATSDDKEGNNGLNFGRLTPGLRNKPRQAAPYTKVSRESILPRQSLPKVSSSTEESVDSEENTTFKQNRSSPKSSFSARTNSGKNYDSELHERNQSVGTHWEARSTIARNSSGLDDAEKLSELPSNISLPTTKSSELENFSQVLYHEKPGIGAHRGVRSTMARNYFDSDDSEEELEQQQTPQSKRSGVLIQSRRTREVTSDTKRDSHIQTGAQYDDETESVPSKTRGHQGFNSSSTEQRTERRDASVYPRVAVQRSSPKAEQIDSPMARGKPQEAEMRRNFVRGNEGDTETSAGTPKESTPKTPPAHVHPKLPTDYDSFAAHFRSLRTNRP</sequence>
<feature type="compositionally biased region" description="Basic and acidic residues" evidence="3">
    <location>
        <begin position="410"/>
        <end position="423"/>
    </location>
</feature>
<dbReference type="PANTHER" id="PTHR12161">
    <property type="entry name" value="IST1 FAMILY MEMBER"/>
    <property type="match status" value="1"/>
</dbReference>
<evidence type="ECO:0000313" key="4">
    <source>
        <dbReference type="EMBL" id="CAD6237171.1"/>
    </source>
</evidence>
<feature type="compositionally biased region" description="Basic and acidic residues" evidence="3">
    <location>
        <begin position="959"/>
        <end position="972"/>
    </location>
</feature>
<dbReference type="Pfam" id="PF03398">
    <property type="entry name" value="Ist1"/>
    <property type="match status" value="1"/>
</dbReference>
<protein>
    <recommendedName>
        <fullName evidence="6">IST1-like protein</fullName>
    </recommendedName>
</protein>
<feature type="compositionally biased region" description="Polar residues" evidence="3">
    <location>
        <begin position="830"/>
        <end position="850"/>
    </location>
</feature>
<gene>
    <name evidence="4" type="ORF">NCGR_LOCUS24831</name>
</gene>
<evidence type="ECO:0000256" key="1">
    <source>
        <dbReference type="ARBA" id="ARBA00005536"/>
    </source>
</evidence>
<evidence type="ECO:0000313" key="5">
    <source>
        <dbReference type="Proteomes" id="UP000604825"/>
    </source>
</evidence>